<proteinExistence type="inferred from homology"/>
<protein>
    <recommendedName>
        <fullName evidence="1">UPF0340 protein E5Z56_11350</fullName>
    </recommendedName>
</protein>
<sequence length="183" mass="19943">MKTDVKSQTKEVFDEVIEKAKLKSGDILVIGCSTSEIHGNPMGTDSNLNLAKEVYSVFYPKLKSMGVYMAVQCCEHLNRALVVEKELADKLSLPQVNVIPQPKAGGSSATTAYELFDNPVMVEHIKADAGIDIGGVLIGMHLKETAVPLKLKNKFIGEARIIAARTRPKFIGGVRAVYDENLL</sequence>
<dbReference type="AlphaFoldDB" id="A0A4P8XZG8"/>
<organism evidence="2 3">
    <name type="scientific">Ruminococcus bovis</name>
    <dbReference type="NCBI Taxonomy" id="2564099"/>
    <lineage>
        <taxon>Bacteria</taxon>
        <taxon>Bacillati</taxon>
        <taxon>Bacillota</taxon>
        <taxon>Clostridia</taxon>
        <taxon>Eubacteriales</taxon>
        <taxon>Oscillospiraceae</taxon>
        <taxon>Ruminococcus</taxon>
    </lineage>
</organism>
<dbReference type="SUPFAM" id="SSF110710">
    <property type="entry name" value="TTHA0583/YokD-like"/>
    <property type="match status" value="1"/>
</dbReference>
<dbReference type="NCBIfam" id="TIGR01440">
    <property type="entry name" value="TIGR01440 family protein"/>
    <property type="match status" value="1"/>
</dbReference>
<evidence type="ECO:0000313" key="2">
    <source>
        <dbReference type="EMBL" id="QCT07914.1"/>
    </source>
</evidence>
<dbReference type="HAMAP" id="MF_00800">
    <property type="entry name" value="UPF0340"/>
    <property type="match status" value="1"/>
</dbReference>
<comment type="similarity">
    <text evidence="1">Belongs to the UPF0340 family.</text>
</comment>
<reference evidence="2 3" key="1">
    <citation type="submission" date="2019-04" db="EMBL/GenBank/DDBJ databases">
        <authorList>
            <person name="Embree M."/>
            <person name="Gaffney J.R."/>
        </authorList>
    </citation>
    <scope>NUCLEOTIDE SEQUENCE [LARGE SCALE GENOMIC DNA]</scope>
    <source>
        <strain evidence="2 3">JE7A12</strain>
    </source>
</reference>
<dbReference type="Proteomes" id="UP000301475">
    <property type="component" value="Chromosome"/>
</dbReference>
<accession>A0A4P8XZG8</accession>
<name>A0A4P8XZG8_9FIRM</name>
<gene>
    <name evidence="2" type="ORF">E5Z56_11350</name>
</gene>
<dbReference type="EMBL" id="CP039381">
    <property type="protein sequence ID" value="QCT07914.1"/>
    <property type="molecule type" value="Genomic_DNA"/>
</dbReference>
<dbReference type="KEGG" id="ruj:E5Z56_11350"/>
<dbReference type="InterPro" id="IPR028345">
    <property type="entry name" value="Antibiotic_NAT-like"/>
</dbReference>
<evidence type="ECO:0000313" key="3">
    <source>
        <dbReference type="Proteomes" id="UP000301475"/>
    </source>
</evidence>
<evidence type="ECO:0000256" key="1">
    <source>
        <dbReference type="HAMAP-Rule" id="MF_00800"/>
    </source>
</evidence>
<dbReference type="Gene3D" id="3.40.50.10360">
    <property type="entry name" value="Hypothetical protein TT1679"/>
    <property type="match status" value="1"/>
</dbReference>
<keyword evidence="3" id="KW-1185">Reference proteome</keyword>
<dbReference type="Pfam" id="PF04260">
    <property type="entry name" value="DUF436"/>
    <property type="match status" value="1"/>
</dbReference>
<dbReference type="OrthoDB" id="9803187at2"/>
<dbReference type="RefSeq" id="WP_022506133.1">
    <property type="nucleotide sequence ID" value="NZ_CP039381.1"/>
</dbReference>
<dbReference type="InterPro" id="IPR006340">
    <property type="entry name" value="DUF436"/>
</dbReference>
<dbReference type="PIRSF" id="PIRSF007510">
    <property type="entry name" value="UCP007510"/>
    <property type="match status" value="1"/>
</dbReference>